<dbReference type="SUPFAM" id="SSF50129">
    <property type="entry name" value="GroES-like"/>
    <property type="match status" value="1"/>
</dbReference>
<dbReference type="InterPro" id="IPR036291">
    <property type="entry name" value="NAD(P)-bd_dom_sf"/>
</dbReference>
<dbReference type="Pfam" id="PF08240">
    <property type="entry name" value="ADH_N"/>
    <property type="match status" value="1"/>
</dbReference>
<dbReference type="SUPFAM" id="SSF51735">
    <property type="entry name" value="NAD(P)-binding Rossmann-fold domains"/>
    <property type="match status" value="1"/>
</dbReference>
<protein>
    <submittedName>
        <fullName evidence="8">Zinc-binding dehydrogenase family</fullName>
    </submittedName>
</protein>
<dbReference type="InterPro" id="IPR013149">
    <property type="entry name" value="ADH-like_C"/>
</dbReference>
<keyword evidence="3" id="KW-0547">Nucleotide-binding</keyword>
<keyword evidence="4" id="KW-0521">NADP</keyword>
<dbReference type="HOGENOM" id="CLU_026673_16_1_1"/>
<evidence type="ECO:0000256" key="5">
    <source>
        <dbReference type="ARBA" id="ARBA00023002"/>
    </source>
</evidence>
<evidence type="ECO:0000256" key="2">
    <source>
        <dbReference type="ARBA" id="ARBA00011245"/>
    </source>
</evidence>
<name>L2G1A8_COLFN</name>
<dbReference type="PANTHER" id="PTHR45348:SF1">
    <property type="entry name" value="TRANS-ENOYL REDUCTASE STHE"/>
    <property type="match status" value="1"/>
</dbReference>
<gene>
    <name evidence="8" type="ORF">CGGC5_7558</name>
</gene>
<feature type="domain" description="Enoyl reductase (ER)" evidence="7">
    <location>
        <begin position="100"/>
        <end position="434"/>
    </location>
</feature>
<accession>L2G1A8</accession>
<dbReference type="InterPro" id="IPR047122">
    <property type="entry name" value="Trans-enoyl_RdTase-like"/>
</dbReference>
<dbReference type="PANTHER" id="PTHR45348">
    <property type="entry name" value="HYPOTHETICAL OXIDOREDUCTASE (EUROFUNG)"/>
    <property type="match status" value="1"/>
</dbReference>
<dbReference type="InterPro" id="IPR020843">
    <property type="entry name" value="ER"/>
</dbReference>
<dbReference type="Gene3D" id="3.40.50.720">
    <property type="entry name" value="NAD(P)-binding Rossmann-like Domain"/>
    <property type="match status" value="1"/>
</dbReference>
<keyword evidence="5" id="KW-0560">Oxidoreductase</keyword>
<feature type="region of interest" description="Disordered" evidence="6">
    <location>
        <begin position="1"/>
        <end position="40"/>
    </location>
</feature>
<evidence type="ECO:0000259" key="7">
    <source>
        <dbReference type="SMART" id="SM00829"/>
    </source>
</evidence>
<feature type="compositionally biased region" description="Polar residues" evidence="6">
    <location>
        <begin position="26"/>
        <end position="40"/>
    </location>
</feature>
<dbReference type="Gene3D" id="3.90.180.10">
    <property type="entry name" value="Medium-chain alcohol dehydrogenases, catalytic domain"/>
    <property type="match status" value="1"/>
</dbReference>
<sequence>MRERRGDGQRPDRPTASPPGELRPDPSSSLSRHGSPGTHTKATQICTWAAHTPRAGPDLPPFRSSCRVVEFAGRTAPTNPAEQMQTPKMQRAIVQSDQAGALAQTSTRPVPAPGPHQVLIRTAAVALNPCDWKMSSAFPTPGAGCGSDYAGRVVGLGSAVTGLDEDDRVAGAVHANNPISPESGAYAEYSVVDADQLWRIPDAMSWAEAATIGLCGIGTVGMAAWRNLDLPGTPETPSTKQDWVLVYGASAANGTMAVQTLKRSGFRVIATCSPHNFDMVESFGADKVLDYHSATCAEDIRTHTKNNLKYVMDIIADAKSLRTCYAAMGRAGGRYVGFELVPQELAALRKTIQASWVLGIRMSGREIALERGYGFPADADLREFGCDLARRVEGWARRGEIRAHPAVIHGDGLDGIIAGVEKLRRREVSGQKLVYLIQGDL</sequence>
<dbReference type="AlphaFoldDB" id="L2G1A8"/>
<comment type="similarity">
    <text evidence="1">Belongs to the zinc-containing alcohol dehydrogenase family.</text>
</comment>
<evidence type="ECO:0000256" key="3">
    <source>
        <dbReference type="ARBA" id="ARBA00022741"/>
    </source>
</evidence>
<dbReference type="CDD" id="cd08249">
    <property type="entry name" value="enoyl_reductase_like"/>
    <property type="match status" value="1"/>
</dbReference>
<reference evidence="8" key="1">
    <citation type="submission" date="2012-08" db="EMBL/GenBank/DDBJ databases">
        <title>Genome analysis of Colletotrichum orbiculare and Colletotrichum fructicola.</title>
        <authorList>
            <person name="Gan P.H.P."/>
            <person name="Ikeda K."/>
            <person name="Irieda H."/>
            <person name="Narusaka M."/>
            <person name="O'Connell R.J."/>
            <person name="Narusaka Y."/>
            <person name="Takano Y."/>
            <person name="Kubo Y."/>
            <person name="Shirasu K."/>
        </authorList>
    </citation>
    <scope>NUCLEOTIDE SEQUENCE</scope>
    <source>
        <strain evidence="8">Nara gc5</strain>
    </source>
</reference>
<dbReference type="STRING" id="1213859.L2G1A8"/>
<comment type="subunit">
    <text evidence="2">Monomer.</text>
</comment>
<dbReference type="InterPro" id="IPR013154">
    <property type="entry name" value="ADH-like_N"/>
</dbReference>
<dbReference type="GO" id="GO:0000166">
    <property type="term" value="F:nucleotide binding"/>
    <property type="evidence" value="ECO:0007669"/>
    <property type="project" value="UniProtKB-KW"/>
</dbReference>
<evidence type="ECO:0000256" key="6">
    <source>
        <dbReference type="SAM" id="MobiDB-lite"/>
    </source>
</evidence>
<evidence type="ECO:0000256" key="1">
    <source>
        <dbReference type="ARBA" id="ARBA00008072"/>
    </source>
</evidence>
<dbReference type="InterPro" id="IPR011032">
    <property type="entry name" value="GroES-like_sf"/>
</dbReference>
<proteinExistence type="inferred from homology"/>
<evidence type="ECO:0000256" key="4">
    <source>
        <dbReference type="ARBA" id="ARBA00022857"/>
    </source>
</evidence>
<evidence type="ECO:0000313" key="8">
    <source>
        <dbReference type="EMBL" id="ELA32352.1"/>
    </source>
</evidence>
<dbReference type="Pfam" id="PF00107">
    <property type="entry name" value="ADH_zinc_N"/>
    <property type="match status" value="1"/>
</dbReference>
<organism evidence="8">
    <name type="scientific">Colletotrichum fructicola (strain Nara gc5)</name>
    <name type="common">Anthracnose fungus</name>
    <name type="synonym">Colletotrichum gloeosporioides (strain Nara gc5)</name>
    <dbReference type="NCBI Taxonomy" id="1213859"/>
    <lineage>
        <taxon>Eukaryota</taxon>
        <taxon>Fungi</taxon>
        <taxon>Dikarya</taxon>
        <taxon>Ascomycota</taxon>
        <taxon>Pezizomycotina</taxon>
        <taxon>Sordariomycetes</taxon>
        <taxon>Hypocreomycetidae</taxon>
        <taxon>Glomerellales</taxon>
        <taxon>Glomerellaceae</taxon>
        <taxon>Colletotrichum</taxon>
        <taxon>Colletotrichum gloeosporioides species complex</taxon>
    </lineage>
</organism>
<dbReference type="GO" id="GO:0016651">
    <property type="term" value="F:oxidoreductase activity, acting on NAD(P)H"/>
    <property type="evidence" value="ECO:0007669"/>
    <property type="project" value="InterPro"/>
</dbReference>
<dbReference type="SMART" id="SM00829">
    <property type="entry name" value="PKS_ER"/>
    <property type="match status" value="1"/>
</dbReference>
<feature type="compositionally biased region" description="Basic and acidic residues" evidence="6">
    <location>
        <begin position="1"/>
        <end position="13"/>
    </location>
</feature>
<dbReference type="EMBL" id="KB020709">
    <property type="protein sequence ID" value="ELA32352.1"/>
    <property type="molecule type" value="Genomic_DNA"/>
</dbReference>